<dbReference type="SUPFAM" id="SSF55729">
    <property type="entry name" value="Acyl-CoA N-acyltransferases (Nat)"/>
    <property type="match status" value="1"/>
</dbReference>
<reference evidence="1 2" key="1">
    <citation type="journal article" date="2013" name="PLoS ONE">
        <title>Assembly-driven community genomics of a hypersaline microbial ecosystem.</title>
        <authorList>
            <person name="Podell S."/>
            <person name="Ugalde J.A."/>
            <person name="Narasingarao P."/>
            <person name="Banfield J.F."/>
            <person name="Heidelberg K.B."/>
            <person name="Allen E.E."/>
        </authorList>
    </citation>
    <scope>NUCLEOTIDE SEQUENCE [LARGE SCALE GENOMIC DNA]</scope>
    <source>
        <strain evidence="2">J07HQW2</strain>
    </source>
</reference>
<dbReference type="Proteomes" id="UP000030710">
    <property type="component" value="Unassembled WGS sequence"/>
</dbReference>
<dbReference type="STRING" id="1238425.J07HQW2_00799"/>
<evidence type="ECO:0000313" key="1">
    <source>
        <dbReference type="EMBL" id="ERG94365.1"/>
    </source>
</evidence>
<evidence type="ECO:0000313" key="2">
    <source>
        <dbReference type="Proteomes" id="UP000030710"/>
    </source>
</evidence>
<organism evidence="1 2">
    <name type="scientific">Haloquadratum walsbyi J07HQW2</name>
    <dbReference type="NCBI Taxonomy" id="1238425"/>
    <lineage>
        <taxon>Archaea</taxon>
        <taxon>Methanobacteriati</taxon>
        <taxon>Methanobacteriota</taxon>
        <taxon>Stenosarchaea group</taxon>
        <taxon>Halobacteria</taxon>
        <taxon>Halobacteriales</taxon>
        <taxon>Haloferacaceae</taxon>
        <taxon>Haloquadratum</taxon>
    </lineage>
</organism>
<dbReference type="InterPro" id="IPR016181">
    <property type="entry name" value="Acyl_CoA_acyltransferase"/>
</dbReference>
<dbReference type="AlphaFoldDB" id="U1NBV9"/>
<protein>
    <submittedName>
        <fullName evidence="1">Uncharacterized protein</fullName>
    </submittedName>
</protein>
<feature type="non-terminal residue" evidence="1">
    <location>
        <position position="135"/>
    </location>
</feature>
<dbReference type="HOGENOM" id="CLU_135672_0_0_2"/>
<name>U1NBV9_9EURY</name>
<dbReference type="Gene3D" id="3.40.630.30">
    <property type="match status" value="1"/>
</dbReference>
<gene>
    <name evidence="1" type="ORF">J07HQW2_00799</name>
</gene>
<sequence length="135" mass="15593">MPFETPSLIPPNTPVPQQITTDSFIIRPLRITDTEADYAAVIESREQIKNTFGPDHPWPPVGLTLEQNRVDLAWHQKEHQRRDSFTFTIYDPDTETELGCLYIQPTQVAEYNATVYFWTSVTADRRNLTTQIVDI</sequence>
<dbReference type="EMBL" id="KE356561">
    <property type="protein sequence ID" value="ERG94365.1"/>
    <property type="molecule type" value="Genomic_DNA"/>
</dbReference>
<dbReference type="RefSeq" id="WP_021053857.1">
    <property type="nucleotide sequence ID" value="NZ_KE356561.1"/>
</dbReference>
<accession>U1NBV9</accession>
<proteinExistence type="predicted"/>